<feature type="compositionally biased region" description="Acidic residues" evidence="1">
    <location>
        <begin position="1421"/>
        <end position="1431"/>
    </location>
</feature>
<sequence>MHYGVNERATSDTFQRYRVLEQQVTDVHSSTVAKSDSKSGKRGLAPADFTSTSDSDSSDDDQSSDENEKSGAVSRGTSAPDCAASSGAISSTECVPWPPASRQAPASRRSASLQVDSIDLDSPSGSTVKKTPSPPRVAPPRASAPGGGDYENQQNKDFRKSVLNMNLTEEEKEEYLSRQREERDRCSQHGEPENKTESNNTTTATETSDDEEFVSRSISSPVGKSSSRSKLLEAGLRTSGSKTIVSRSPSQNRLVKKGSRDNILQGSQSNERIFDRSRSASGADLLEATTTTDDDEDVSEARSRRVRRRRKGSRENILEAEPVVSAPAAVKYDRQESSSSVVSSSTSSSDPADAPHFGASTAAPQVTISTHTTSEGDDEGEDDEDDDDDDDEDEVASLAVTPVPSAEHLSPEHSKAVPEKGEAPDEMEESDKSSHESQEDEEEDEEEKTLNLSADEKAVTPNLSDNNISDAKGEVAAVCKDKELYSSTDEEVSADEETSEEEVALRTHVLDGKHEKSETQSDTEKSEKLENEDEEEVEAKEEEDVEDEESEEVEDELDNEAFDPEEKTAVDTEKTIILNEPNVERLCEEANDEIADVPVDVANNESFERKENIPDNIYAEATRDEEKQEKESEKSETEDEVTDESDKETESDNELGKDSIDKKQVEDTLLEHAEEARADAEDQSKEEDTTEETEEETDDDEDEGYNNAAPSGMHVDKPGQYIEDKKEEKAVLKADQDESNKASEAISDLIPPNVTSPVKNGDFSPNSIGSLHITCNEVPKSRSPSPTLKLENSTSAHKVAPASENARRSPESAPNVNLQLSFSKSTVSEPCHLSKASSPSNATSPTVLSPIVTNRTALPYVKQPLPEDKSLEEKTTSSSASTLSPFSHPSASSVNRIASQFSATPNASEAKPIRRSRATHSEIPTPSVTANAKPDESKNSTRVHPQLVTPRRQRPTTTSSVQPSQHSSIPTPLAPAVQSSVSSTRIRPVQVPSATVSSTRVRSVPVAPAPASSVRVFTVPPPSGPSPQFPASTAKVPPPAPVPIAQERIPAPSTGPSPQLPASTAKVPPPALVPTAQERIPAPSTSTRISTQENVPTVPARTIAQASPFQAAQEKATAASASPVAQASRIPAANEKTLPSPQARYPAVQTSITPRAIQEKTPISAAPLRSIPVASTAQRPTSLDIGKESTYKAPSADTFLQQYRQSREVVSKSDSSGHIKSPSVLAAQRTLLSGDSKQAISPEKPPEASKPPLAPLVKPCEPPKGKFQKQPEPTRTVFGIPPAGRRPTKPVEIKKIGQDARTAATTRPSDEAKNGRRSVTKFIGSCKDIDSLLKYGSDEEPETFEQFEDQFEKGIVMPLPPHSKKPSPGDRVKHFIGKFQDIDDMLGAPAAMPVFPLSPSDRSPFEKSFTDSHWSKKTQQDDNDSSEDSSLEEVKVSSVRVHESKQAMRPRLDAYTEEIDSSAVRIREPKVMQGQITKRPTTKVVSSRRRRDVLRSPGPSHVSNGSARSVETRLGVPPLSSVPRVANGVTSSTHPLRLK</sequence>
<evidence type="ECO:0000313" key="3">
    <source>
        <dbReference type="Proteomes" id="UP000821853"/>
    </source>
</evidence>
<feature type="compositionally biased region" description="Basic and acidic residues" evidence="1">
    <location>
        <begin position="1432"/>
        <end position="1448"/>
    </location>
</feature>
<reference evidence="2 3" key="1">
    <citation type="journal article" date="2020" name="Cell">
        <title>Large-Scale Comparative Analyses of Tick Genomes Elucidate Their Genetic Diversity and Vector Capacities.</title>
        <authorList>
            <consortium name="Tick Genome and Microbiome Consortium (TIGMIC)"/>
            <person name="Jia N."/>
            <person name="Wang J."/>
            <person name="Shi W."/>
            <person name="Du L."/>
            <person name="Sun Y."/>
            <person name="Zhan W."/>
            <person name="Jiang J.F."/>
            <person name="Wang Q."/>
            <person name="Zhang B."/>
            <person name="Ji P."/>
            <person name="Bell-Sakyi L."/>
            <person name="Cui X.M."/>
            <person name="Yuan T.T."/>
            <person name="Jiang B.G."/>
            <person name="Yang W.F."/>
            <person name="Lam T.T."/>
            <person name="Chang Q.C."/>
            <person name="Ding S.J."/>
            <person name="Wang X.J."/>
            <person name="Zhu J.G."/>
            <person name="Ruan X.D."/>
            <person name="Zhao L."/>
            <person name="Wei J.T."/>
            <person name="Ye R.Z."/>
            <person name="Que T.C."/>
            <person name="Du C.H."/>
            <person name="Zhou Y.H."/>
            <person name="Cheng J.X."/>
            <person name="Dai P.F."/>
            <person name="Guo W.B."/>
            <person name="Han X.H."/>
            <person name="Huang E.J."/>
            <person name="Li L.F."/>
            <person name="Wei W."/>
            <person name="Gao Y.C."/>
            <person name="Liu J.Z."/>
            <person name="Shao H.Z."/>
            <person name="Wang X."/>
            <person name="Wang C.C."/>
            <person name="Yang T.C."/>
            <person name="Huo Q.B."/>
            <person name="Li W."/>
            <person name="Chen H.Y."/>
            <person name="Chen S.E."/>
            <person name="Zhou L.G."/>
            <person name="Ni X.B."/>
            <person name="Tian J.H."/>
            <person name="Sheng Y."/>
            <person name="Liu T."/>
            <person name="Pan Y.S."/>
            <person name="Xia L.Y."/>
            <person name="Li J."/>
            <person name="Zhao F."/>
            <person name="Cao W.C."/>
        </authorList>
    </citation>
    <scope>NUCLEOTIDE SEQUENCE [LARGE SCALE GENOMIC DNA]</scope>
    <source>
        <strain evidence="2">HaeL-2018</strain>
    </source>
</reference>
<dbReference type="Proteomes" id="UP000821853">
    <property type="component" value="Chromosome 1"/>
</dbReference>
<feature type="compositionally biased region" description="Low complexity" evidence="1">
    <location>
        <begin position="1110"/>
        <end position="1128"/>
    </location>
</feature>
<feature type="compositionally biased region" description="Polar residues" evidence="1">
    <location>
        <begin position="835"/>
        <end position="856"/>
    </location>
</feature>
<feature type="compositionally biased region" description="Polar residues" evidence="1">
    <location>
        <begin position="891"/>
        <end position="907"/>
    </location>
</feature>
<feature type="compositionally biased region" description="Acidic residues" evidence="1">
    <location>
        <begin position="636"/>
        <end position="647"/>
    </location>
</feature>
<feature type="compositionally biased region" description="Basic and acidic residues" evidence="1">
    <location>
        <begin position="1289"/>
        <end position="1298"/>
    </location>
</feature>
<feature type="compositionally biased region" description="Basic and acidic residues" evidence="1">
    <location>
        <begin position="409"/>
        <end position="423"/>
    </location>
</feature>
<feature type="compositionally biased region" description="Acidic residues" evidence="1">
    <location>
        <begin position="375"/>
        <end position="395"/>
    </location>
</feature>
<dbReference type="VEuPathDB" id="VectorBase:HLOH_062714"/>
<feature type="compositionally biased region" description="Low complexity" evidence="1">
    <location>
        <begin position="991"/>
        <end position="1016"/>
    </location>
</feature>
<feature type="compositionally biased region" description="Basic and acidic residues" evidence="1">
    <location>
        <begin position="174"/>
        <end position="196"/>
    </location>
</feature>
<feature type="compositionally biased region" description="Basic and acidic residues" evidence="1">
    <location>
        <begin position="564"/>
        <end position="574"/>
    </location>
</feature>
<gene>
    <name evidence="2" type="ORF">HPB48_001360</name>
</gene>
<feature type="compositionally biased region" description="Polar residues" evidence="1">
    <location>
        <begin position="1230"/>
        <end position="1239"/>
    </location>
</feature>
<feature type="compositionally biased region" description="Low complexity" evidence="1">
    <location>
        <begin position="319"/>
        <end position="330"/>
    </location>
</feature>
<feature type="compositionally biased region" description="Polar residues" evidence="1">
    <location>
        <begin position="1528"/>
        <end position="1539"/>
    </location>
</feature>
<feature type="compositionally biased region" description="Basic and acidic residues" evidence="1">
    <location>
        <begin position="865"/>
        <end position="875"/>
    </location>
</feature>
<keyword evidence="3" id="KW-1185">Reference proteome</keyword>
<feature type="compositionally biased region" description="Polar residues" evidence="1">
    <location>
        <begin position="362"/>
        <end position="373"/>
    </location>
</feature>
<feature type="compositionally biased region" description="Low complexity" evidence="1">
    <location>
        <begin position="197"/>
        <end position="206"/>
    </location>
</feature>
<feature type="compositionally biased region" description="Basic and acidic residues" evidence="1">
    <location>
        <begin position="1403"/>
        <end position="1420"/>
    </location>
</feature>
<feature type="compositionally biased region" description="Polar residues" evidence="1">
    <location>
        <begin position="812"/>
        <end position="828"/>
    </location>
</feature>
<feature type="compositionally biased region" description="Low complexity" evidence="1">
    <location>
        <begin position="337"/>
        <end position="349"/>
    </location>
</feature>
<evidence type="ECO:0000313" key="2">
    <source>
        <dbReference type="EMBL" id="KAH9361538.1"/>
    </source>
</evidence>
<feature type="compositionally biased region" description="Basic and acidic residues" evidence="1">
    <location>
        <begin position="621"/>
        <end position="635"/>
    </location>
</feature>
<feature type="compositionally biased region" description="Acidic residues" evidence="1">
    <location>
        <begin position="438"/>
        <end position="447"/>
    </location>
</feature>
<proteinExistence type="predicted"/>
<name>A0A9J6FER6_HAELO</name>
<feature type="compositionally biased region" description="Acidic residues" evidence="1">
    <location>
        <begin position="530"/>
        <end position="563"/>
    </location>
</feature>
<feature type="compositionally biased region" description="Low complexity" evidence="1">
    <location>
        <begin position="876"/>
        <end position="890"/>
    </location>
</feature>
<feature type="region of interest" description="Disordered" evidence="1">
    <location>
        <begin position="23"/>
        <end position="575"/>
    </location>
</feature>
<feature type="region of interest" description="Disordered" evidence="1">
    <location>
        <begin position="1393"/>
        <end position="1448"/>
    </location>
</feature>
<comment type="caution">
    <text evidence="2">The sequence shown here is derived from an EMBL/GenBank/DDBJ whole genome shotgun (WGS) entry which is preliminary data.</text>
</comment>
<feature type="region of interest" description="Disordered" evidence="1">
    <location>
        <begin position="594"/>
        <end position="1070"/>
    </location>
</feature>
<feature type="compositionally biased region" description="Polar residues" evidence="1">
    <location>
        <begin position="238"/>
        <end position="253"/>
    </location>
</feature>
<feature type="compositionally biased region" description="Polar residues" evidence="1">
    <location>
        <begin position="782"/>
        <end position="796"/>
    </location>
</feature>
<evidence type="ECO:0000256" key="1">
    <source>
        <dbReference type="SAM" id="MobiDB-lite"/>
    </source>
</evidence>
<feature type="compositionally biased region" description="Acidic residues" evidence="1">
    <location>
        <begin position="488"/>
        <end position="502"/>
    </location>
</feature>
<feature type="compositionally biased region" description="Acidic residues" evidence="1">
    <location>
        <begin position="56"/>
        <end position="65"/>
    </location>
</feature>
<feature type="compositionally biased region" description="Low complexity" evidence="1">
    <location>
        <begin position="215"/>
        <end position="229"/>
    </location>
</feature>
<feature type="compositionally biased region" description="Basic and acidic residues" evidence="1">
    <location>
        <begin position="648"/>
        <end position="687"/>
    </location>
</feature>
<feature type="compositionally biased region" description="Basic and acidic residues" evidence="1">
    <location>
        <begin position="714"/>
        <end position="741"/>
    </location>
</feature>
<feature type="compositionally biased region" description="Acidic residues" evidence="1">
    <location>
        <begin position="688"/>
        <end position="704"/>
    </location>
</feature>
<dbReference type="OMA" id="NEPNVER"/>
<dbReference type="EMBL" id="JABSTR010000001">
    <property type="protein sequence ID" value="KAH9361538.1"/>
    <property type="molecule type" value="Genomic_DNA"/>
</dbReference>
<feature type="region of interest" description="Disordered" evidence="1">
    <location>
        <begin position="1472"/>
        <end position="1539"/>
    </location>
</feature>
<feature type="compositionally biased region" description="Low complexity" evidence="1">
    <location>
        <begin position="100"/>
        <end position="112"/>
    </location>
</feature>
<accession>A0A9J6FER6</accession>
<feature type="compositionally biased region" description="Polar residues" evidence="1">
    <location>
        <begin position="23"/>
        <end position="34"/>
    </location>
</feature>
<feature type="compositionally biased region" description="Pro residues" evidence="1">
    <location>
        <begin position="1019"/>
        <end position="1028"/>
    </location>
</feature>
<feature type="compositionally biased region" description="Basic and acidic residues" evidence="1">
    <location>
        <begin position="1205"/>
        <end position="1217"/>
    </location>
</feature>
<protein>
    <submittedName>
        <fullName evidence="2">Uncharacterized protein</fullName>
    </submittedName>
</protein>
<organism evidence="2 3">
    <name type="scientific">Haemaphysalis longicornis</name>
    <name type="common">Bush tick</name>
    <dbReference type="NCBI Taxonomy" id="44386"/>
    <lineage>
        <taxon>Eukaryota</taxon>
        <taxon>Metazoa</taxon>
        <taxon>Ecdysozoa</taxon>
        <taxon>Arthropoda</taxon>
        <taxon>Chelicerata</taxon>
        <taxon>Arachnida</taxon>
        <taxon>Acari</taxon>
        <taxon>Parasitiformes</taxon>
        <taxon>Ixodida</taxon>
        <taxon>Ixodoidea</taxon>
        <taxon>Ixodidae</taxon>
        <taxon>Haemaphysalinae</taxon>
        <taxon>Haemaphysalis</taxon>
    </lineage>
</organism>
<feature type="compositionally biased region" description="Polar residues" evidence="1">
    <location>
        <begin position="262"/>
        <end position="271"/>
    </location>
</feature>
<dbReference type="OrthoDB" id="9806920at2759"/>
<feature type="compositionally biased region" description="Polar residues" evidence="1">
    <location>
        <begin position="753"/>
        <end position="769"/>
    </location>
</feature>
<feature type="region of interest" description="Disordered" evidence="1">
    <location>
        <begin position="1107"/>
        <end position="1317"/>
    </location>
</feature>
<feature type="compositionally biased region" description="Basic and acidic residues" evidence="1">
    <location>
        <begin position="503"/>
        <end position="529"/>
    </location>
</feature>